<dbReference type="OrthoDB" id="265044at2759"/>
<evidence type="ECO:0000256" key="2">
    <source>
        <dbReference type="ARBA" id="ARBA00022475"/>
    </source>
</evidence>
<dbReference type="AlphaFoldDB" id="R7TD27"/>
<evidence type="ECO:0000313" key="13">
    <source>
        <dbReference type="Proteomes" id="UP000014760"/>
    </source>
</evidence>
<dbReference type="PANTHER" id="PTHR46149">
    <property type="entry name" value="MIP08469P"/>
    <property type="match status" value="1"/>
</dbReference>
<dbReference type="FunCoup" id="R7TD27">
    <property type="interactions" value="67"/>
</dbReference>
<sequence length="233" mass="26177">MHRSRSDATNDKKHGQSGPVPPVKDRYRIIVMGASRVGKTCIINRFLYERFVAKHKATVENLHQGEYFVNDAIITLDILDTTGTYAFPAMRKLSIAKGDAFLLIYSLEDAESFAEVKELRQQIVDSKLANDPSKRIPPIVIVGNKLDLKKDNVEEEAVSKESLQNLVSTEWMHGYIEASAKEDININAIFKELLHQAKIQLLSSPAIVRKRWQSLPASAMKNKQGSANRCQVS</sequence>
<protein>
    <recommendedName>
        <fullName evidence="14">GTP-binding protein Rhes</fullName>
    </recommendedName>
</protein>
<dbReference type="InterPro" id="IPR052236">
    <property type="entry name" value="Small_GTPase_RasD"/>
</dbReference>
<evidence type="ECO:0000256" key="1">
    <source>
        <dbReference type="ARBA" id="ARBA00004193"/>
    </source>
</evidence>
<dbReference type="GO" id="GO:0003924">
    <property type="term" value="F:GTPase activity"/>
    <property type="evidence" value="ECO:0007669"/>
    <property type="project" value="InterPro"/>
</dbReference>
<name>R7TD27_CAPTE</name>
<gene>
    <name evidence="11" type="ORF">CAPTEDRAFT_634</name>
</gene>
<dbReference type="HOGENOM" id="CLU_041217_9_3_1"/>
<evidence type="ECO:0000256" key="9">
    <source>
        <dbReference type="ARBA" id="ARBA00038061"/>
    </source>
</evidence>
<dbReference type="Proteomes" id="UP000014760">
    <property type="component" value="Unassembled WGS sequence"/>
</dbReference>
<dbReference type="SMART" id="SM00174">
    <property type="entry name" value="RHO"/>
    <property type="match status" value="1"/>
</dbReference>
<dbReference type="GO" id="GO:0005886">
    <property type="term" value="C:plasma membrane"/>
    <property type="evidence" value="ECO:0007669"/>
    <property type="project" value="UniProtKB-SubCell"/>
</dbReference>
<dbReference type="InterPro" id="IPR005225">
    <property type="entry name" value="Small_GTP-bd"/>
</dbReference>
<evidence type="ECO:0008006" key="14">
    <source>
        <dbReference type="Google" id="ProtNLM"/>
    </source>
</evidence>
<evidence type="ECO:0000256" key="8">
    <source>
        <dbReference type="ARBA" id="ARBA00023289"/>
    </source>
</evidence>
<dbReference type="SUPFAM" id="SSF52540">
    <property type="entry name" value="P-loop containing nucleoside triphosphate hydrolases"/>
    <property type="match status" value="1"/>
</dbReference>
<organism evidence="11">
    <name type="scientific">Capitella teleta</name>
    <name type="common">Polychaete worm</name>
    <dbReference type="NCBI Taxonomy" id="283909"/>
    <lineage>
        <taxon>Eukaryota</taxon>
        <taxon>Metazoa</taxon>
        <taxon>Spiralia</taxon>
        <taxon>Lophotrochozoa</taxon>
        <taxon>Annelida</taxon>
        <taxon>Polychaeta</taxon>
        <taxon>Sedentaria</taxon>
        <taxon>Scolecida</taxon>
        <taxon>Capitellidae</taxon>
        <taxon>Capitella</taxon>
    </lineage>
</organism>
<reference evidence="12" key="3">
    <citation type="submission" date="2015-06" db="UniProtKB">
        <authorList>
            <consortium name="EnsemblMetazoa"/>
        </authorList>
    </citation>
    <scope>IDENTIFICATION</scope>
</reference>
<keyword evidence="2" id="KW-1003">Cell membrane</keyword>
<dbReference type="STRING" id="283909.R7TD27"/>
<dbReference type="PROSITE" id="PS51420">
    <property type="entry name" value="RHO"/>
    <property type="match status" value="1"/>
</dbReference>
<keyword evidence="3" id="KW-0488">Methylation</keyword>
<dbReference type="OMA" id="WLSPALC"/>
<dbReference type="SMART" id="SM00173">
    <property type="entry name" value="RAS"/>
    <property type="match status" value="1"/>
</dbReference>
<keyword evidence="7" id="KW-0449">Lipoprotein</keyword>
<dbReference type="InterPro" id="IPR027417">
    <property type="entry name" value="P-loop_NTPase"/>
</dbReference>
<keyword evidence="8" id="KW-0636">Prenylation</keyword>
<evidence type="ECO:0000256" key="7">
    <source>
        <dbReference type="ARBA" id="ARBA00023288"/>
    </source>
</evidence>
<comment type="similarity">
    <text evidence="9">Belongs to the small GTPase superfamily. RasD family.</text>
</comment>
<keyword evidence="6" id="KW-0472">Membrane</keyword>
<reference evidence="13" key="1">
    <citation type="submission" date="2012-12" db="EMBL/GenBank/DDBJ databases">
        <authorList>
            <person name="Hellsten U."/>
            <person name="Grimwood J."/>
            <person name="Chapman J.A."/>
            <person name="Shapiro H."/>
            <person name="Aerts A."/>
            <person name="Otillar R.P."/>
            <person name="Terry A.Y."/>
            <person name="Boore J.L."/>
            <person name="Simakov O."/>
            <person name="Marletaz F."/>
            <person name="Cho S.-J."/>
            <person name="Edsinger-Gonzales E."/>
            <person name="Havlak P."/>
            <person name="Kuo D.-H."/>
            <person name="Larsson T."/>
            <person name="Lv J."/>
            <person name="Arendt D."/>
            <person name="Savage R."/>
            <person name="Osoegawa K."/>
            <person name="de Jong P."/>
            <person name="Lindberg D.R."/>
            <person name="Seaver E.C."/>
            <person name="Weisblat D.A."/>
            <person name="Putnam N.H."/>
            <person name="Grigoriev I.V."/>
            <person name="Rokhsar D.S."/>
        </authorList>
    </citation>
    <scope>NUCLEOTIDE SEQUENCE</scope>
    <source>
        <strain evidence="13">I ESC-2004</strain>
    </source>
</reference>
<proteinExistence type="inferred from homology"/>
<dbReference type="EMBL" id="KB310392">
    <property type="protein sequence ID" value="ELT91648.1"/>
    <property type="molecule type" value="Genomic_DNA"/>
</dbReference>
<accession>R7TD27</accession>
<feature type="compositionally biased region" description="Basic and acidic residues" evidence="10">
    <location>
        <begin position="1"/>
        <end position="14"/>
    </location>
</feature>
<evidence type="ECO:0000256" key="10">
    <source>
        <dbReference type="SAM" id="MobiDB-lite"/>
    </source>
</evidence>
<dbReference type="GO" id="GO:0005525">
    <property type="term" value="F:GTP binding"/>
    <property type="evidence" value="ECO:0007669"/>
    <property type="project" value="UniProtKB-KW"/>
</dbReference>
<evidence type="ECO:0000256" key="6">
    <source>
        <dbReference type="ARBA" id="ARBA00023136"/>
    </source>
</evidence>
<dbReference type="Gene3D" id="3.40.50.300">
    <property type="entry name" value="P-loop containing nucleotide triphosphate hydrolases"/>
    <property type="match status" value="1"/>
</dbReference>
<dbReference type="EnsemblMetazoa" id="CapteT634">
    <property type="protein sequence ID" value="CapteP634"/>
    <property type="gene ID" value="CapteG634"/>
</dbReference>
<keyword evidence="13" id="KW-1185">Reference proteome</keyword>
<keyword evidence="4" id="KW-0547">Nucleotide-binding</keyword>
<evidence type="ECO:0000256" key="5">
    <source>
        <dbReference type="ARBA" id="ARBA00023134"/>
    </source>
</evidence>
<dbReference type="Pfam" id="PF00071">
    <property type="entry name" value="Ras"/>
    <property type="match status" value="1"/>
</dbReference>
<dbReference type="SMART" id="SM00175">
    <property type="entry name" value="RAB"/>
    <property type="match status" value="1"/>
</dbReference>
<evidence type="ECO:0000313" key="11">
    <source>
        <dbReference type="EMBL" id="ELT91648.1"/>
    </source>
</evidence>
<dbReference type="NCBIfam" id="TIGR00231">
    <property type="entry name" value="small_GTP"/>
    <property type="match status" value="1"/>
</dbReference>
<dbReference type="PROSITE" id="PS51421">
    <property type="entry name" value="RAS"/>
    <property type="match status" value="1"/>
</dbReference>
<reference evidence="11 13" key="2">
    <citation type="journal article" date="2013" name="Nature">
        <title>Insights into bilaterian evolution from three spiralian genomes.</title>
        <authorList>
            <person name="Simakov O."/>
            <person name="Marletaz F."/>
            <person name="Cho S.J."/>
            <person name="Edsinger-Gonzales E."/>
            <person name="Havlak P."/>
            <person name="Hellsten U."/>
            <person name="Kuo D.H."/>
            <person name="Larsson T."/>
            <person name="Lv J."/>
            <person name="Arendt D."/>
            <person name="Savage R."/>
            <person name="Osoegawa K."/>
            <person name="de Jong P."/>
            <person name="Grimwood J."/>
            <person name="Chapman J.A."/>
            <person name="Shapiro H."/>
            <person name="Aerts A."/>
            <person name="Otillar R.P."/>
            <person name="Terry A.Y."/>
            <person name="Boore J.L."/>
            <person name="Grigoriev I.V."/>
            <person name="Lindberg D.R."/>
            <person name="Seaver E.C."/>
            <person name="Weisblat D.A."/>
            <person name="Putnam N.H."/>
            <person name="Rokhsar D.S."/>
        </authorList>
    </citation>
    <scope>NUCLEOTIDE SEQUENCE</scope>
    <source>
        <strain evidence="11 13">I ESC-2004</strain>
    </source>
</reference>
<evidence type="ECO:0000256" key="4">
    <source>
        <dbReference type="ARBA" id="ARBA00022741"/>
    </source>
</evidence>
<dbReference type="PRINTS" id="PR00449">
    <property type="entry name" value="RASTRNSFRMNG"/>
</dbReference>
<dbReference type="InterPro" id="IPR001806">
    <property type="entry name" value="Small_GTPase"/>
</dbReference>
<keyword evidence="5" id="KW-0342">GTP-binding</keyword>
<dbReference type="EMBL" id="AMQN01013677">
    <property type="status" value="NOT_ANNOTATED_CDS"/>
    <property type="molecule type" value="Genomic_DNA"/>
</dbReference>
<dbReference type="FunFam" id="3.40.50.300:FF:000475">
    <property type="entry name" value="GTP-binding protein Rhes"/>
    <property type="match status" value="1"/>
</dbReference>
<feature type="region of interest" description="Disordered" evidence="10">
    <location>
        <begin position="1"/>
        <end position="22"/>
    </location>
</feature>
<dbReference type="PROSITE" id="PS51419">
    <property type="entry name" value="RAB"/>
    <property type="match status" value="1"/>
</dbReference>
<dbReference type="PANTHER" id="PTHR46149:SF7">
    <property type="entry name" value="GTP-BINDING PROTEIN DI-RAS2"/>
    <property type="match status" value="1"/>
</dbReference>
<comment type="subcellular location">
    <subcellularLocation>
        <location evidence="1">Cell membrane</location>
        <topology evidence="1">Lipid-anchor</topology>
    </subcellularLocation>
</comment>
<evidence type="ECO:0000256" key="3">
    <source>
        <dbReference type="ARBA" id="ARBA00022481"/>
    </source>
</evidence>
<evidence type="ECO:0000313" key="12">
    <source>
        <dbReference type="EnsemblMetazoa" id="CapteP634"/>
    </source>
</evidence>